<dbReference type="SUPFAM" id="SSF47616">
    <property type="entry name" value="GST C-terminal domain-like"/>
    <property type="match status" value="1"/>
</dbReference>
<dbReference type="RefSeq" id="XP_043166387.1">
    <property type="nucleotide sequence ID" value="XM_043310452.1"/>
</dbReference>
<evidence type="ECO:0000313" key="2">
    <source>
        <dbReference type="EMBL" id="CAG5152618.1"/>
    </source>
</evidence>
<dbReference type="GeneID" id="67014336"/>
<protein>
    <recommendedName>
        <fullName evidence="1">GST C-terminal domain-containing protein</fullName>
    </recommendedName>
</protein>
<evidence type="ECO:0000313" key="3">
    <source>
        <dbReference type="Proteomes" id="UP000676310"/>
    </source>
</evidence>
<dbReference type="AlphaFoldDB" id="A0A8J2HXL8"/>
<organism evidence="2 3">
    <name type="scientific">Alternaria atra</name>
    <dbReference type="NCBI Taxonomy" id="119953"/>
    <lineage>
        <taxon>Eukaryota</taxon>
        <taxon>Fungi</taxon>
        <taxon>Dikarya</taxon>
        <taxon>Ascomycota</taxon>
        <taxon>Pezizomycotina</taxon>
        <taxon>Dothideomycetes</taxon>
        <taxon>Pleosporomycetidae</taxon>
        <taxon>Pleosporales</taxon>
        <taxon>Pleosporineae</taxon>
        <taxon>Pleosporaceae</taxon>
        <taxon>Alternaria</taxon>
        <taxon>Alternaria sect. Ulocladioides</taxon>
    </lineage>
</organism>
<accession>A0A8J2HXL8</accession>
<keyword evidence="3" id="KW-1185">Reference proteome</keyword>
<dbReference type="InterPro" id="IPR010987">
    <property type="entry name" value="Glutathione-S-Trfase_C-like"/>
</dbReference>
<dbReference type="Gene3D" id="1.20.1050.10">
    <property type="match status" value="1"/>
</dbReference>
<dbReference type="Proteomes" id="UP000676310">
    <property type="component" value="Unassembled WGS sequence"/>
</dbReference>
<evidence type="ECO:0000259" key="1">
    <source>
        <dbReference type="PROSITE" id="PS50405"/>
    </source>
</evidence>
<reference evidence="2" key="1">
    <citation type="submission" date="2021-05" db="EMBL/GenBank/DDBJ databases">
        <authorList>
            <person name="Stam R."/>
        </authorList>
    </citation>
    <scope>NUCLEOTIDE SEQUENCE</scope>
    <source>
        <strain evidence="2">CS162</strain>
    </source>
</reference>
<dbReference type="EMBL" id="CAJRGZ010000016">
    <property type="protein sequence ID" value="CAG5152618.1"/>
    <property type="molecule type" value="Genomic_DNA"/>
</dbReference>
<dbReference type="PROSITE" id="PS50405">
    <property type="entry name" value="GST_CTER"/>
    <property type="match status" value="1"/>
</dbReference>
<dbReference type="OrthoDB" id="3587182at2759"/>
<feature type="domain" description="GST C-terminal" evidence="1">
    <location>
        <begin position="122"/>
        <end position="267"/>
    </location>
</feature>
<dbReference type="InterPro" id="IPR036282">
    <property type="entry name" value="Glutathione-S-Trfase_C_sf"/>
</dbReference>
<proteinExistence type="predicted"/>
<gene>
    <name evidence="2" type="ORF">ALTATR162_LOCUS2846</name>
</gene>
<comment type="caution">
    <text evidence="2">The sequence shown here is derived from an EMBL/GenBank/DDBJ whole genome shotgun (WGS) entry which is preliminary data.</text>
</comment>
<name>A0A8J2HXL8_9PLEO</name>
<sequence length="269" mass="30407">MLQLPSTSQMALWTWPRGLYPGQMHFYFKAEALPLSVLATPSNPSGSSTIIPIAVNPKTNRLAAVYPDLEPQPTDSKLPVIKITHPGDKTTRILHQSTAVVQYLEDYFPPSKGYRDLSGASSPELRAHVRAIVQLITDAMIWMQCDIFNMHPFTISLGLCAPGKQSAAASAYARRRWKEELAKLDRWVQALDQEKEAISLAGALEYPTTADFNLLSAVELFKDWFDTDVLEGFPALERWYGRYRRSEWWVERDAVDRIGEGRYAELFVG</sequence>
<dbReference type="Gene3D" id="3.40.30.10">
    <property type="entry name" value="Glutaredoxin"/>
    <property type="match status" value="1"/>
</dbReference>